<keyword evidence="2 13" id="KW-0812">Transmembrane</keyword>
<evidence type="ECO:0000256" key="13">
    <source>
        <dbReference type="HAMAP-Rule" id="MF_01355"/>
    </source>
</evidence>
<comment type="catalytic activity">
    <reaction evidence="11 13">
        <text>a plastoquinone + NADPH + (n+1) H(+)(in) = a plastoquinol + NADP(+) + n H(+)(out)</text>
        <dbReference type="Rhea" id="RHEA:42612"/>
        <dbReference type="Rhea" id="RHEA-COMP:9561"/>
        <dbReference type="Rhea" id="RHEA-COMP:9562"/>
        <dbReference type="ChEBI" id="CHEBI:15378"/>
        <dbReference type="ChEBI" id="CHEBI:17757"/>
        <dbReference type="ChEBI" id="CHEBI:57783"/>
        <dbReference type="ChEBI" id="CHEBI:58349"/>
        <dbReference type="ChEBI" id="CHEBI:62192"/>
    </reaction>
</comment>
<evidence type="ECO:0000256" key="1">
    <source>
        <dbReference type="ARBA" id="ARBA00004141"/>
    </source>
</evidence>
<evidence type="ECO:0000256" key="8">
    <source>
        <dbReference type="ARBA" id="ARBA00023027"/>
    </source>
</evidence>
<sequence>MALTPELLALALYLGLAGAYLLVVPLGIYLYLQKRWYVASSIERFIMYFLVFMFFPGMIIWGLFLNFRPQKRELNL</sequence>
<keyword evidence="15" id="KW-1185">Reference proteome</keyword>
<keyword evidence="10 13" id="KW-0472">Membrane</keyword>
<dbReference type="EC" id="7.1.1.-" evidence="13"/>
<evidence type="ECO:0000256" key="12">
    <source>
        <dbReference type="ARBA" id="ARBA00048026"/>
    </source>
</evidence>
<accession>A0ABY5AWQ1</accession>
<proteinExistence type="inferred from homology"/>
<evidence type="ECO:0000256" key="10">
    <source>
        <dbReference type="ARBA" id="ARBA00023136"/>
    </source>
</evidence>
<evidence type="ECO:0000256" key="9">
    <source>
        <dbReference type="ARBA" id="ARBA00023078"/>
    </source>
</evidence>
<evidence type="ECO:0000256" key="4">
    <source>
        <dbReference type="ARBA" id="ARBA00022857"/>
    </source>
</evidence>
<comment type="subcellular location">
    <subcellularLocation>
        <location evidence="13">Cellular thylakoid membrane</location>
        <topology evidence="13">Multi-pass membrane protein</topology>
    </subcellularLocation>
    <subcellularLocation>
        <location evidence="1">Membrane</location>
        <topology evidence="1">Multi-pass membrane protein</topology>
    </subcellularLocation>
</comment>
<keyword evidence="3 13" id="KW-0874">Quinone</keyword>
<dbReference type="Proteomes" id="UP001056708">
    <property type="component" value="Chromosome"/>
</dbReference>
<evidence type="ECO:0000313" key="14">
    <source>
        <dbReference type="EMBL" id="USR93233.1"/>
    </source>
</evidence>
<evidence type="ECO:0000256" key="2">
    <source>
        <dbReference type="ARBA" id="ARBA00022692"/>
    </source>
</evidence>
<dbReference type="EMBL" id="CP098611">
    <property type="protein sequence ID" value="USR93233.1"/>
    <property type="molecule type" value="Genomic_DNA"/>
</dbReference>
<protein>
    <recommendedName>
        <fullName evidence="13">NAD(P)H-quinone oxidoreductase subunit L</fullName>
        <ecNumber evidence="13">7.1.1.-</ecNumber>
    </recommendedName>
    <alternativeName>
        <fullName evidence="13">NAD(P)H dehydrogenase I subunit L</fullName>
        <shortName evidence="13">NDH-1 subunit L</shortName>
        <shortName evidence="13">NDH-L</shortName>
    </alternativeName>
</protein>
<comment type="similarity">
    <text evidence="13">Belongs to the complex I NdhL subunit family.</text>
</comment>
<evidence type="ECO:0000256" key="7">
    <source>
        <dbReference type="ARBA" id="ARBA00022989"/>
    </source>
</evidence>
<evidence type="ECO:0000256" key="11">
    <source>
        <dbReference type="ARBA" id="ARBA00047726"/>
    </source>
</evidence>
<feature type="transmembrane region" description="Helical" evidence="13">
    <location>
        <begin position="45"/>
        <end position="67"/>
    </location>
</feature>
<dbReference type="InterPro" id="IPR019654">
    <property type="entry name" value="NADH-quinone_OxRdatse_su_L"/>
</dbReference>
<reference evidence="14" key="1">
    <citation type="submission" date="2022-06" db="EMBL/GenBank/DDBJ databases">
        <title>Genome sequence of Phormidium yuhuli AB48 isolated from an industrial photobioreactor environment.</title>
        <authorList>
            <person name="Qiu Y."/>
            <person name="Noonan A.J.C."/>
            <person name="Dofher K."/>
            <person name="Koch M."/>
            <person name="Kieft B."/>
            <person name="Lin X."/>
            <person name="Ziels R.M."/>
            <person name="Hallam S.J."/>
        </authorList>
    </citation>
    <scope>NUCLEOTIDE SEQUENCE</scope>
    <source>
        <strain evidence="14">AB48</strain>
    </source>
</reference>
<keyword evidence="7 13" id="KW-1133">Transmembrane helix</keyword>
<gene>
    <name evidence="13" type="primary">ndhL</name>
    <name evidence="14" type="ORF">NEA10_19920</name>
</gene>
<evidence type="ECO:0000256" key="6">
    <source>
        <dbReference type="ARBA" id="ARBA00022967"/>
    </source>
</evidence>
<comment type="function">
    <text evidence="13">NDH-1 shuttles electrons from an unknown electron donor, via FMN and iron-sulfur (Fe-S) centers, to quinones in the respiratory and/or the photosynthetic chain. The immediate electron acceptor for the enzyme in this species is believed to be plastoquinone. Couples the redox reaction to proton translocation, and thus conserves the redox energy in a proton gradient. Cyanobacterial NDH-1 also plays a role in inorganic carbon-concentration.</text>
</comment>
<comment type="catalytic activity">
    <reaction evidence="12 13">
        <text>a plastoquinone + NADH + (n+1) H(+)(in) = a plastoquinol + NAD(+) + n H(+)(out)</text>
        <dbReference type="Rhea" id="RHEA:42608"/>
        <dbReference type="Rhea" id="RHEA-COMP:9561"/>
        <dbReference type="Rhea" id="RHEA-COMP:9562"/>
        <dbReference type="ChEBI" id="CHEBI:15378"/>
        <dbReference type="ChEBI" id="CHEBI:17757"/>
        <dbReference type="ChEBI" id="CHEBI:57540"/>
        <dbReference type="ChEBI" id="CHEBI:57945"/>
        <dbReference type="ChEBI" id="CHEBI:62192"/>
    </reaction>
</comment>
<evidence type="ECO:0000256" key="3">
    <source>
        <dbReference type="ARBA" id="ARBA00022719"/>
    </source>
</evidence>
<keyword evidence="5 13" id="KW-0618">Plastoquinone</keyword>
<keyword evidence="9 13" id="KW-0793">Thylakoid</keyword>
<evidence type="ECO:0000256" key="5">
    <source>
        <dbReference type="ARBA" id="ARBA00022957"/>
    </source>
</evidence>
<dbReference type="PANTHER" id="PTHR36727">
    <property type="entry name" value="NAD(P)H-QUINONE OXIDOREDUCTASE SUBUNIT L, CHLOROPLASTIC"/>
    <property type="match status" value="1"/>
</dbReference>
<keyword evidence="6 13" id="KW-1278">Translocase</keyword>
<comment type="subunit">
    <text evidence="13">NDH-1 can be composed of about 15 different subunits; different subcomplexes with different compositions have been identified which probably have different functions.</text>
</comment>
<feature type="transmembrane region" description="Helical" evidence="13">
    <location>
        <begin position="7"/>
        <end position="33"/>
    </location>
</feature>
<dbReference type="HAMAP" id="MF_01355">
    <property type="entry name" value="NDH1_NDH1L"/>
    <property type="match status" value="1"/>
</dbReference>
<keyword evidence="13" id="KW-0813">Transport</keyword>
<dbReference type="PANTHER" id="PTHR36727:SF2">
    <property type="entry name" value="NAD(P)H-QUINONE OXIDOREDUCTASE SUBUNIT L, CHLOROPLASTIC"/>
    <property type="match status" value="1"/>
</dbReference>
<keyword evidence="8 13" id="KW-0520">NAD</keyword>
<dbReference type="Pfam" id="PF10716">
    <property type="entry name" value="NdhL"/>
    <property type="match status" value="1"/>
</dbReference>
<evidence type="ECO:0000313" key="15">
    <source>
        <dbReference type="Proteomes" id="UP001056708"/>
    </source>
</evidence>
<name>A0ABY5AWQ1_9CYAN</name>
<organism evidence="14 15">
    <name type="scientific">Phormidium yuhuli AB48</name>
    <dbReference type="NCBI Taxonomy" id="2940671"/>
    <lineage>
        <taxon>Bacteria</taxon>
        <taxon>Bacillati</taxon>
        <taxon>Cyanobacteriota</taxon>
        <taxon>Cyanophyceae</taxon>
        <taxon>Oscillatoriophycideae</taxon>
        <taxon>Oscillatoriales</taxon>
        <taxon>Oscillatoriaceae</taxon>
        <taxon>Phormidium</taxon>
        <taxon>Phormidium yuhuli</taxon>
    </lineage>
</organism>
<keyword evidence="4 13" id="KW-0521">NADP</keyword>